<reference evidence="3 4" key="1">
    <citation type="submission" date="2020-08" db="EMBL/GenBank/DDBJ databases">
        <title>Genomic Encyclopedia of Type Strains, Phase IV (KMG-IV): sequencing the most valuable type-strain genomes for metagenomic binning, comparative biology and taxonomic classification.</title>
        <authorList>
            <person name="Goeker M."/>
        </authorList>
    </citation>
    <scope>NUCLEOTIDE SEQUENCE [LARGE SCALE GENOMIC DNA]</scope>
    <source>
        <strain evidence="3 4">DSM 16268</strain>
    </source>
</reference>
<evidence type="ECO:0000259" key="2">
    <source>
        <dbReference type="Pfam" id="PF09835"/>
    </source>
</evidence>
<dbReference type="RefSeq" id="WP_183858045.1">
    <property type="nucleotide sequence ID" value="NZ_JACHOO010000009.1"/>
</dbReference>
<feature type="transmembrane region" description="Helical" evidence="1">
    <location>
        <begin position="144"/>
        <end position="167"/>
    </location>
</feature>
<accession>A0A7W9FPQ6</accession>
<comment type="caution">
    <text evidence="3">The sequence shown here is derived from an EMBL/GenBank/DDBJ whole genome shotgun (WGS) entry which is preliminary data.</text>
</comment>
<dbReference type="EMBL" id="JACHOO010000009">
    <property type="protein sequence ID" value="MBB5754600.1"/>
    <property type="molecule type" value="Genomic_DNA"/>
</dbReference>
<keyword evidence="4" id="KW-1185">Reference proteome</keyword>
<dbReference type="Proteomes" id="UP000523821">
    <property type="component" value="Unassembled WGS sequence"/>
</dbReference>
<keyword evidence="1" id="KW-1133">Transmembrane helix</keyword>
<sequence>MLFARRHKPSLAERIQRTILPQGGWPRTLRYFGKRVMRISASPHAVGAGFAAGAAASMTPFIGFHFLLSFLFAFLVRGNMLAAALGTAIGNPITFPLIWFSTFEVGNWTLALFGREVRDRNAEELTHGLLHRSFSDIWPMLKPMIVGSVPLGIIAFVIGYVVVSTATRGFQRARRERMTVRRRALHDNRDGS</sequence>
<dbReference type="PANTHER" id="PTHR40547:SF1">
    <property type="entry name" value="SLL0298 PROTEIN"/>
    <property type="match status" value="1"/>
</dbReference>
<organism evidence="3 4">
    <name type="scientific">Prosthecomicrobium pneumaticum</name>
    <dbReference type="NCBI Taxonomy" id="81895"/>
    <lineage>
        <taxon>Bacteria</taxon>
        <taxon>Pseudomonadati</taxon>
        <taxon>Pseudomonadota</taxon>
        <taxon>Alphaproteobacteria</taxon>
        <taxon>Hyphomicrobiales</taxon>
        <taxon>Kaistiaceae</taxon>
        <taxon>Prosthecomicrobium</taxon>
    </lineage>
</organism>
<dbReference type="AlphaFoldDB" id="A0A7W9FPQ6"/>
<keyword evidence="1" id="KW-0472">Membrane</keyword>
<protein>
    <recommendedName>
        <fullName evidence="2">DUF2062 domain-containing protein</fullName>
    </recommendedName>
</protein>
<name>A0A7W9FPQ6_9HYPH</name>
<dbReference type="InterPro" id="IPR018639">
    <property type="entry name" value="DUF2062"/>
</dbReference>
<feature type="transmembrane region" description="Helical" evidence="1">
    <location>
        <begin position="81"/>
        <end position="100"/>
    </location>
</feature>
<evidence type="ECO:0000256" key="1">
    <source>
        <dbReference type="SAM" id="Phobius"/>
    </source>
</evidence>
<proteinExistence type="predicted"/>
<dbReference type="PANTHER" id="PTHR40547">
    <property type="entry name" value="SLL0298 PROTEIN"/>
    <property type="match status" value="1"/>
</dbReference>
<keyword evidence="1" id="KW-0812">Transmembrane</keyword>
<evidence type="ECO:0000313" key="3">
    <source>
        <dbReference type="EMBL" id="MBB5754600.1"/>
    </source>
</evidence>
<feature type="transmembrane region" description="Helical" evidence="1">
    <location>
        <begin position="50"/>
        <end position="74"/>
    </location>
</feature>
<evidence type="ECO:0000313" key="4">
    <source>
        <dbReference type="Proteomes" id="UP000523821"/>
    </source>
</evidence>
<feature type="domain" description="DUF2062" evidence="2">
    <location>
        <begin position="27"/>
        <end position="175"/>
    </location>
</feature>
<dbReference type="Pfam" id="PF09835">
    <property type="entry name" value="DUF2062"/>
    <property type="match status" value="1"/>
</dbReference>
<gene>
    <name evidence="3" type="ORF">GGQ63_003688</name>
</gene>